<organism evidence="12 13">
    <name type="scientific">Achromobacter denitrificans</name>
    <name type="common">Alcaligenes denitrificans</name>
    <dbReference type="NCBI Taxonomy" id="32002"/>
    <lineage>
        <taxon>Bacteria</taxon>
        <taxon>Pseudomonadati</taxon>
        <taxon>Pseudomonadota</taxon>
        <taxon>Betaproteobacteria</taxon>
        <taxon>Burkholderiales</taxon>
        <taxon>Alcaligenaceae</taxon>
        <taxon>Achromobacter</taxon>
    </lineage>
</organism>
<dbReference type="PANTHER" id="PTHR42917:SF2">
    <property type="entry name" value="2,4-DIENOYL-COA REDUCTASE [(2E)-ENOYL-COA-PRODUCING]"/>
    <property type="match status" value="1"/>
</dbReference>
<feature type="domain" description="NADH:flavin oxidoreductase/NADH oxidase N-terminal" evidence="10">
    <location>
        <begin position="5"/>
        <end position="329"/>
    </location>
</feature>
<evidence type="ECO:0000256" key="2">
    <source>
        <dbReference type="ARBA" id="ARBA00001966"/>
    </source>
</evidence>
<comment type="cofactor">
    <cofactor evidence="2">
        <name>[4Fe-4S] cluster</name>
        <dbReference type="ChEBI" id="CHEBI:49883"/>
    </cofactor>
</comment>
<dbReference type="Gene3D" id="3.20.20.70">
    <property type="entry name" value="Aldolase class I"/>
    <property type="match status" value="1"/>
</dbReference>
<evidence type="ECO:0000256" key="4">
    <source>
        <dbReference type="ARBA" id="ARBA00022630"/>
    </source>
</evidence>
<keyword evidence="6" id="KW-0479">Metal-binding</keyword>
<evidence type="ECO:0000256" key="3">
    <source>
        <dbReference type="ARBA" id="ARBA00011048"/>
    </source>
</evidence>
<evidence type="ECO:0000259" key="10">
    <source>
        <dbReference type="Pfam" id="PF00724"/>
    </source>
</evidence>
<evidence type="ECO:0000313" key="13">
    <source>
        <dbReference type="Proteomes" id="UP001446337"/>
    </source>
</evidence>
<evidence type="ECO:0000256" key="1">
    <source>
        <dbReference type="ARBA" id="ARBA00001917"/>
    </source>
</evidence>
<name>A0ABZ3FW75_ACHDE</name>
<protein>
    <submittedName>
        <fullName evidence="12">NAD(P)/FAD-dependent oxidoreductase</fullName>
    </submittedName>
</protein>
<dbReference type="Gene3D" id="3.50.50.60">
    <property type="entry name" value="FAD/NAD(P)-binding domain"/>
    <property type="match status" value="1"/>
</dbReference>
<evidence type="ECO:0000256" key="6">
    <source>
        <dbReference type="ARBA" id="ARBA00022723"/>
    </source>
</evidence>
<evidence type="ECO:0000259" key="11">
    <source>
        <dbReference type="Pfam" id="PF07992"/>
    </source>
</evidence>
<dbReference type="PANTHER" id="PTHR42917">
    <property type="entry name" value="2,4-DIENOYL-COA REDUCTASE"/>
    <property type="match status" value="1"/>
</dbReference>
<dbReference type="SUPFAM" id="SSF51395">
    <property type="entry name" value="FMN-linked oxidoreductases"/>
    <property type="match status" value="1"/>
</dbReference>
<proteinExistence type="inferred from homology"/>
<evidence type="ECO:0000256" key="9">
    <source>
        <dbReference type="ARBA" id="ARBA00023014"/>
    </source>
</evidence>
<dbReference type="EMBL" id="CP154792">
    <property type="protein sequence ID" value="XAN14027.1"/>
    <property type="molecule type" value="Genomic_DNA"/>
</dbReference>
<keyword evidence="7" id="KW-0560">Oxidoreductase</keyword>
<dbReference type="InterPro" id="IPR013785">
    <property type="entry name" value="Aldolase_TIM"/>
</dbReference>
<keyword evidence="5" id="KW-0288">FMN</keyword>
<gene>
    <name evidence="12" type="ORF">AAIK43_21870</name>
</gene>
<keyword evidence="4" id="KW-0285">Flavoprotein</keyword>
<evidence type="ECO:0000256" key="7">
    <source>
        <dbReference type="ARBA" id="ARBA00023002"/>
    </source>
</evidence>
<dbReference type="PRINTS" id="PR00368">
    <property type="entry name" value="FADPNR"/>
</dbReference>
<dbReference type="RefSeq" id="WP_343498564.1">
    <property type="nucleotide sequence ID" value="NZ_CP154792.1"/>
</dbReference>
<evidence type="ECO:0000256" key="8">
    <source>
        <dbReference type="ARBA" id="ARBA00023004"/>
    </source>
</evidence>
<dbReference type="Pfam" id="PF00724">
    <property type="entry name" value="Oxidored_FMN"/>
    <property type="match status" value="1"/>
</dbReference>
<dbReference type="InterPro" id="IPR001155">
    <property type="entry name" value="OxRdtase_FMN_N"/>
</dbReference>
<dbReference type="SUPFAM" id="SSF51905">
    <property type="entry name" value="FAD/NAD(P)-binding domain"/>
    <property type="match status" value="1"/>
</dbReference>
<keyword evidence="13" id="KW-1185">Reference proteome</keyword>
<dbReference type="Gene3D" id="3.40.50.720">
    <property type="entry name" value="NAD(P)-binding Rossmann-like Domain"/>
    <property type="match status" value="1"/>
</dbReference>
<evidence type="ECO:0000313" key="12">
    <source>
        <dbReference type="EMBL" id="XAN14027.1"/>
    </source>
</evidence>
<keyword evidence="8" id="KW-0408">Iron</keyword>
<keyword evidence="9" id="KW-0411">Iron-sulfur</keyword>
<feature type="domain" description="FAD/NAD(P)-binding" evidence="11">
    <location>
        <begin position="388"/>
        <end position="631"/>
    </location>
</feature>
<dbReference type="InterPro" id="IPR036188">
    <property type="entry name" value="FAD/NAD-bd_sf"/>
</dbReference>
<dbReference type="PRINTS" id="PR00411">
    <property type="entry name" value="PNDRDTASEI"/>
</dbReference>
<dbReference type="CDD" id="cd02803">
    <property type="entry name" value="OYE_like_FMN_family"/>
    <property type="match status" value="1"/>
</dbReference>
<dbReference type="InterPro" id="IPR023753">
    <property type="entry name" value="FAD/NAD-binding_dom"/>
</dbReference>
<dbReference type="Proteomes" id="UP001446337">
    <property type="component" value="Chromosome"/>
</dbReference>
<reference evidence="12 13" key="1">
    <citation type="submission" date="2024-05" db="EMBL/GenBank/DDBJ databases">
        <title>Achromobacter denitrificans. BP1, complete genome.</title>
        <authorList>
            <person name="Zhang B."/>
        </authorList>
    </citation>
    <scope>NUCLEOTIDE SEQUENCE [LARGE SCALE GENOMIC DNA]</scope>
    <source>
        <strain evidence="12 13">BP1</strain>
    </source>
</reference>
<comment type="similarity">
    <text evidence="3">In the N-terminal section; belongs to the NADH:flavin oxidoreductase/NADH oxidase family.</text>
</comment>
<sequence>MLLAQPGQVGRLRLKNRVVMAPMGTNYSTTDGLSTERDRRYYEERAKGGVGMIMTEAMVVTEQARPHHNSLCCYHDRFIPGLASLVEAIKQHDCHVFGQLNHRGGLLRRSVLNMEPVGPSPWVNPNTGDKVRALSTEEIVGIQKLFVASARRLWLAGYDGVEIHAANGYLFQQFFSPRVNQRTDAYGGSLDNRMRLLLETIARMRDALPELCLVVRLSASEFAQGGYSQEDIVALARAVERAGVDAIDLSGGSNESPQLSKFCIQPPSFPRGCLAPHARPIKEAVKIPVFVAGRIVEPRDAEGLLASGSADFVSVGRALYADPHWCDKAFGRIRAPIRQCIACNVCFERLTLEKDVSCVQNPMIGTEFEALPYAEPQLFPAPEHGRRRVLVLGAGVAGVEAARVLKGRGHDVHIWEKRAQPGGQMPLAVASPDKAEVEPVWSYRWKTVQELGVPVRFGVQADADGIRAFAPHHVIVATGSRPAAPPLDLAALAPDVRALHAWDVLADLDAVRPGLRVTIVGGGMVGAEAADALRVRGARITILDRLPSIATGMARNNRFELVERLAADGVAMITNCRILGVAGDRIDIQRGDEPAESLPIGDWLVFATGPRPALEVLAAVEASGVPYTRIGDCNAPGDFLAAIRDGWMTALLMDHATQNENRKHPASLHKETTS</sequence>
<dbReference type="InterPro" id="IPR051793">
    <property type="entry name" value="NADH:flavin_oxidoreductase"/>
</dbReference>
<accession>A0ABZ3FW75</accession>
<dbReference type="Pfam" id="PF07992">
    <property type="entry name" value="Pyr_redox_2"/>
    <property type="match status" value="1"/>
</dbReference>
<evidence type="ECO:0000256" key="5">
    <source>
        <dbReference type="ARBA" id="ARBA00022643"/>
    </source>
</evidence>
<comment type="cofactor">
    <cofactor evidence="1">
        <name>FMN</name>
        <dbReference type="ChEBI" id="CHEBI:58210"/>
    </cofactor>
</comment>